<accession>F0EYI8</accession>
<evidence type="ECO:0000256" key="2">
    <source>
        <dbReference type="ARBA" id="ARBA00022692"/>
    </source>
</evidence>
<dbReference type="EMBL" id="AEWV01000015">
    <property type="protein sequence ID" value="EGC17596.1"/>
    <property type="molecule type" value="Genomic_DNA"/>
</dbReference>
<keyword evidence="3 5" id="KW-1133">Transmembrane helix</keyword>
<dbReference type="Proteomes" id="UP000004088">
    <property type="component" value="Unassembled WGS sequence"/>
</dbReference>
<feature type="transmembrane region" description="Helical" evidence="5">
    <location>
        <begin position="70"/>
        <end position="91"/>
    </location>
</feature>
<evidence type="ECO:0000256" key="3">
    <source>
        <dbReference type="ARBA" id="ARBA00022989"/>
    </source>
</evidence>
<dbReference type="Pfam" id="PF00902">
    <property type="entry name" value="TatC"/>
    <property type="match status" value="1"/>
</dbReference>
<reference evidence="6 7" key="1">
    <citation type="submission" date="2011-01" db="EMBL/GenBank/DDBJ databases">
        <authorList>
            <person name="Muzny D."/>
            <person name="Qin X."/>
            <person name="Deng J."/>
            <person name="Jiang H."/>
            <person name="Liu Y."/>
            <person name="Qu J."/>
            <person name="Song X.-Z."/>
            <person name="Zhang L."/>
            <person name="Thornton R."/>
            <person name="Coyle M."/>
            <person name="Francisco L."/>
            <person name="Jackson L."/>
            <person name="Javaid M."/>
            <person name="Korchina V."/>
            <person name="Kovar C."/>
            <person name="Mata R."/>
            <person name="Mathew T."/>
            <person name="Ngo R."/>
            <person name="Nguyen L."/>
            <person name="Nguyen N."/>
            <person name="Okwuonu G."/>
            <person name="Ongeri F."/>
            <person name="Pham C."/>
            <person name="Simmons D."/>
            <person name="Wilczek-Boney K."/>
            <person name="Hale W."/>
            <person name="Jakkamsetti A."/>
            <person name="Pham P."/>
            <person name="Ruth R."/>
            <person name="San Lucas F."/>
            <person name="Warren J."/>
            <person name="Zhang J."/>
            <person name="Zhao Z."/>
            <person name="Zhou C."/>
            <person name="Zhu D."/>
            <person name="Lee S."/>
            <person name="Bess C."/>
            <person name="Blankenburg K."/>
            <person name="Forbes L."/>
            <person name="Fu Q."/>
            <person name="Gubbala S."/>
            <person name="Hirani K."/>
            <person name="Jayaseelan J.C."/>
            <person name="Lara F."/>
            <person name="Munidasa M."/>
            <person name="Palculict T."/>
            <person name="Patil S."/>
            <person name="Pu L.-L."/>
            <person name="Saada N."/>
            <person name="Tang L."/>
            <person name="Weissenberger G."/>
            <person name="Zhu Y."/>
            <person name="Hemphill L."/>
            <person name="Shang Y."/>
            <person name="Youmans B."/>
            <person name="Ayvaz T."/>
            <person name="Ross M."/>
            <person name="Santibanez J."/>
            <person name="Aqrawi P."/>
            <person name="Gross S."/>
            <person name="Joshi V."/>
            <person name="Fowler G."/>
            <person name="Nazareth L."/>
            <person name="Reid J."/>
            <person name="Worley K."/>
            <person name="Petrosino J."/>
            <person name="Highlander S."/>
            <person name="Gibbs R."/>
        </authorList>
    </citation>
    <scope>NUCLEOTIDE SEQUENCE [LARGE SCALE GENOMIC DNA]</scope>
    <source>
        <strain evidence="6 7">ATCC 33394</strain>
    </source>
</reference>
<name>F0EYI8_9NEIS</name>
<keyword evidence="7" id="KW-1185">Reference proteome</keyword>
<dbReference type="AlphaFoldDB" id="F0EYI8"/>
<feature type="transmembrane region" description="Helical" evidence="5">
    <location>
        <begin position="222"/>
        <end position="242"/>
    </location>
</feature>
<dbReference type="InterPro" id="IPR002033">
    <property type="entry name" value="TatC"/>
</dbReference>
<keyword evidence="5" id="KW-0811">Translocation</keyword>
<dbReference type="GO" id="GO:0065002">
    <property type="term" value="P:intracellular protein transmembrane transport"/>
    <property type="evidence" value="ECO:0007669"/>
    <property type="project" value="TreeGrafter"/>
</dbReference>
<proteinExistence type="inferred from homology"/>
<comment type="subunit">
    <text evidence="5">The Tat system comprises two distinct complexes: a TatABC complex, containing multiple copies of TatA, TatB and TatC subunits, and a separate TatA complex, containing only TatA subunits. Substrates initially bind to the TatABC complex, which probably triggers association of the separate TatA complex to form the active translocon.</text>
</comment>
<dbReference type="GO" id="GO:0009977">
    <property type="term" value="F:proton motive force dependent protein transmembrane transporter activity"/>
    <property type="evidence" value="ECO:0007669"/>
    <property type="project" value="TreeGrafter"/>
</dbReference>
<feature type="transmembrane region" description="Helical" evidence="5">
    <location>
        <begin position="112"/>
        <end position="140"/>
    </location>
</feature>
<dbReference type="GO" id="GO:0043953">
    <property type="term" value="P:protein transport by the Tat complex"/>
    <property type="evidence" value="ECO:0007669"/>
    <property type="project" value="UniProtKB-UniRule"/>
</dbReference>
<feature type="transmembrane region" description="Helical" evidence="5">
    <location>
        <begin position="160"/>
        <end position="185"/>
    </location>
</feature>
<dbReference type="RefSeq" id="WP_003782280.1">
    <property type="nucleotide sequence ID" value="NZ_GL870929.1"/>
</dbReference>
<dbReference type="HOGENOM" id="CLU_031942_1_1_4"/>
<keyword evidence="5" id="KW-1003">Cell membrane</keyword>
<protein>
    <recommendedName>
        <fullName evidence="5">Sec-independent protein translocase protein TatC</fullName>
    </recommendedName>
</protein>
<keyword evidence="6" id="KW-0378">Hydrolase</keyword>
<dbReference type="PANTHER" id="PTHR30371">
    <property type="entry name" value="SEC-INDEPENDENT PROTEIN TRANSLOCASE PROTEIN TATC"/>
    <property type="match status" value="1"/>
</dbReference>
<evidence type="ECO:0000313" key="6">
    <source>
        <dbReference type="EMBL" id="EGC17596.1"/>
    </source>
</evidence>
<keyword evidence="5" id="KW-0813">Transport</keyword>
<feature type="transmembrane region" description="Helical" evidence="5">
    <location>
        <begin position="197"/>
        <end position="216"/>
    </location>
</feature>
<dbReference type="STRING" id="888741.HMPREF9098_0922"/>
<sequence length="259" mass="28434">MSEELQPAGGQAQPLIEHLLELRRRLVWAVLGIAVCFFAIVPFAQTLYSFVAQPLMSVLPNNTSMIATDVIAPFFVPIKVALMAAFLAALPNTLYQIWAFVAPALYQNEKRLIVPLILSSIILFAAGMAFCYFLVFPMVFKFFAGMTPLGVSMATDIDKYLSFVLGMFVAFGLTFEIPVAVVLLYRMGVITYHQLTAARPYLIVASFIIAAVVTPPDVLSQIMLAVPMILLYEMGILVCRIVKPRAVGGADDDSEEPQS</sequence>
<dbReference type="HAMAP" id="MF_00902">
    <property type="entry name" value="TatC"/>
    <property type="match status" value="1"/>
</dbReference>
<comment type="subcellular location">
    <subcellularLocation>
        <location evidence="5">Cell membrane</location>
        <topology evidence="5">Multi-pass membrane protein</topology>
    </subcellularLocation>
    <subcellularLocation>
        <location evidence="1">Membrane</location>
        <topology evidence="1">Multi-pass membrane protein</topology>
    </subcellularLocation>
</comment>
<dbReference type="PANTHER" id="PTHR30371:SF0">
    <property type="entry name" value="SEC-INDEPENDENT PROTEIN TRANSLOCASE PROTEIN TATC, CHLOROPLASTIC-RELATED"/>
    <property type="match status" value="1"/>
</dbReference>
<keyword evidence="2 5" id="KW-0812">Transmembrane</keyword>
<dbReference type="GO" id="GO:0033281">
    <property type="term" value="C:TAT protein transport complex"/>
    <property type="evidence" value="ECO:0007669"/>
    <property type="project" value="UniProtKB-UniRule"/>
</dbReference>
<evidence type="ECO:0000256" key="1">
    <source>
        <dbReference type="ARBA" id="ARBA00004141"/>
    </source>
</evidence>
<comment type="caution">
    <text evidence="6">The sequence shown here is derived from an EMBL/GenBank/DDBJ whole genome shotgun (WGS) entry which is preliminary data.</text>
</comment>
<dbReference type="GO" id="GO:0016787">
    <property type="term" value="F:hydrolase activity"/>
    <property type="evidence" value="ECO:0007669"/>
    <property type="project" value="UniProtKB-KW"/>
</dbReference>
<keyword evidence="5" id="KW-0653">Protein transport</keyword>
<keyword evidence="4 5" id="KW-0472">Membrane</keyword>
<evidence type="ECO:0000256" key="5">
    <source>
        <dbReference type="HAMAP-Rule" id="MF_00902"/>
    </source>
</evidence>
<dbReference type="NCBIfam" id="TIGR00945">
    <property type="entry name" value="tatC"/>
    <property type="match status" value="1"/>
</dbReference>
<dbReference type="PRINTS" id="PR01840">
    <property type="entry name" value="TATCFAMILY"/>
</dbReference>
<feature type="transmembrane region" description="Helical" evidence="5">
    <location>
        <begin position="26"/>
        <end position="50"/>
    </location>
</feature>
<comment type="function">
    <text evidence="5">Part of the twin-arginine translocation (Tat) system that transports large folded proteins containing a characteristic twin-arginine motif in their signal peptide across membranes. Together with TatB, TatC is part of a receptor directly interacting with Tat signal peptides.</text>
</comment>
<evidence type="ECO:0000256" key="4">
    <source>
        <dbReference type="ARBA" id="ARBA00023136"/>
    </source>
</evidence>
<evidence type="ECO:0000313" key="7">
    <source>
        <dbReference type="Proteomes" id="UP000004088"/>
    </source>
</evidence>
<gene>
    <name evidence="5 6" type="primary">tatC</name>
    <name evidence="6" type="ORF">HMPREF9098_0922</name>
</gene>
<comment type="similarity">
    <text evidence="5">Belongs to the TatC family.</text>
</comment>
<organism evidence="6 7">
    <name type="scientific">Kingella denitrificans ATCC 33394</name>
    <dbReference type="NCBI Taxonomy" id="888741"/>
    <lineage>
        <taxon>Bacteria</taxon>
        <taxon>Pseudomonadati</taxon>
        <taxon>Pseudomonadota</taxon>
        <taxon>Betaproteobacteria</taxon>
        <taxon>Neisseriales</taxon>
        <taxon>Neisseriaceae</taxon>
        <taxon>Kingella</taxon>
    </lineage>
</organism>